<dbReference type="NCBIfam" id="NF006757">
    <property type="entry name" value="PRK09277.1"/>
    <property type="match status" value="1"/>
</dbReference>
<evidence type="ECO:0000256" key="4">
    <source>
        <dbReference type="ARBA" id="ARBA00012926"/>
    </source>
</evidence>
<dbReference type="Pfam" id="PF00330">
    <property type="entry name" value="Aconitase"/>
    <property type="match status" value="1"/>
</dbReference>
<dbReference type="GO" id="GO:0046872">
    <property type="term" value="F:metal ion binding"/>
    <property type="evidence" value="ECO:0007669"/>
    <property type="project" value="UniProtKB-KW"/>
</dbReference>
<keyword evidence="7 18" id="KW-0963">Cytoplasm</keyword>
<dbReference type="PROSITE" id="PS00450">
    <property type="entry name" value="ACONITASE_1"/>
    <property type="match status" value="1"/>
</dbReference>
<dbReference type="InterPro" id="IPR018136">
    <property type="entry name" value="Aconitase_4Fe-4S_BS"/>
</dbReference>
<dbReference type="GO" id="GO:0003994">
    <property type="term" value="F:aconitate hydratase activity"/>
    <property type="evidence" value="ECO:0007669"/>
    <property type="project" value="UniProtKB-EC"/>
</dbReference>
<reference evidence="21" key="3">
    <citation type="submission" date="2025-09" db="UniProtKB">
        <authorList>
            <consortium name="Ensembl"/>
        </authorList>
    </citation>
    <scope>IDENTIFICATION</scope>
</reference>
<dbReference type="InterPro" id="IPR000573">
    <property type="entry name" value="AconitaseA/IPMdHydase_ssu_swvl"/>
</dbReference>
<comment type="function">
    <text evidence="14">Conversely, when cellular iron levels are high, binds a 4Fe-4S cluster which precludes RNA binding activity and promotes the aconitase activity, the isomerization of citrate to isocitrate via cis-aconitate.</text>
</comment>
<evidence type="ECO:0000256" key="2">
    <source>
        <dbReference type="ARBA" id="ARBA00004514"/>
    </source>
</evidence>
<name>A0A673AYV3_9TELE</name>
<evidence type="ECO:0000256" key="14">
    <source>
        <dbReference type="ARBA" id="ARBA00024990"/>
    </source>
</evidence>
<evidence type="ECO:0000259" key="20">
    <source>
        <dbReference type="Pfam" id="PF00694"/>
    </source>
</evidence>
<gene>
    <name evidence="21" type="primary">aco1</name>
</gene>
<dbReference type="PROSITE" id="PS01244">
    <property type="entry name" value="ACONITASE_2"/>
    <property type="match status" value="1"/>
</dbReference>
<sequence>MSGTANNPFQHIVEPLDPKNPDHQFYNLSKLGDPRYDRLPFSIRVLLESAVRNCDEFLVKSSDVESILNWKQTQTQTVEVPFRPARVILQDFTGVPAVVDFAAMRDAVMKLGGDPEKINPVCPADLVIDHSIQVDFNRKRISQHTGSLLFRSDSLQKNQDLEFDRNRERFQFLKWGSKAFRNMRIIPPGSGIVHQVNLEYLARVVFKHDGFFYPDSLVGTDSHTTMIDGLGVLGWGVGGIEAEAVMLGQPISMVLPEVVGYKLYGTPDKLITSTDIVLTVTKHLRQVGVVGKFVEFFGPGVAQLSIADRATIANMCPEYGATAAFFPVDEVSIQYLEQTGDTASSLSLLLCQVVELDLSNVVPCCSGPKRPQDRIPVSEMKKDFETCLGAKVGFKGFQVAPERHSTVVPFEFNGNNYQLSHGSVVIAAITSCTNTSNPSVMLGAGLLAKKAIECGLNVKPYIKTSLSPGSGVVTYYLKESGVMDYLSQLGFEVVGYGCMTCIGNSGPLPEPVVEAITQGDLVAAGILSGNRNFEGRVHPNTRANYLASPPLVIAYAIAGTVRIDFETEPIAINSEGKEIFLRDIWPTREEIQAVERTFVIPSMFKEVYEKIEKVNERWNSLVAPSDKLYTWDTNSTYIKSPPFFEGLLLPPKSIINAYVLLNFGDSVTTDHISPAGNIARNSPAARYLTSRGLTPRDFNSYGSRRGNDAVMARGTFANIRLFNKFLNKQAPQTVHLPTGETLDVFDAAERYRQSGLPLLVLAGKEYGSGSSRDWAAKGPFLLGIKAVLAESYERIHRSNLVGMGVIPLEYLPGDTADSLGLSGRERYTIVIPEKLTPRMKVDIKLDTGKTFQVLMRFDTDVELAYFHHGGILNYMIRKMSEN</sequence>
<evidence type="ECO:0000256" key="7">
    <source>
        <dbReference type="ARBA" id="ARBA00022490"/>
    </source>
</evidence>
<dbReference type="EC" id="4.2.1.3" evidence="4"/>
<dbReference type="Gene3D" id="3.20.19.10">
    <property type="entry name" value="Aconitase, domain 4"/>
    <property type="match status" value="1"/>
</dbReference>
<comment type="catalytic activity">
    <reaction evidence="13">
        <text>citrate = D-threo-isocitrate</text>
        <dbReference type="Rhea" id="RHEA:10336"/>
        <dbReference type="ChEBI" id="CHEBI:15562"/>
        <dbReference type="ChEBI" id="CHEBI:16947"/>
        <dbReference type="EC" id="4.2.1.3"/>
    </reaction>
</comment>
<evidence type="ECO:0000256" key="9">
    <source>
        <dbReference type="ARBA" id="ARBA00022884"/>
    </source>
</evidence>
<dbReference type="InterPro" id="IPR015931">
    <property type="entry name" value="Acnase/IPM_dHydase_lsu_aba_1/3"/>
</dbReference>
<evidence type="ECO:0000313" key="21">
    <source>
        <dbReference type="Ensembl" id="ENSSORP00005034835.1"/>
    </source>
</evidence>
<dbReference type="InterPro" id="IPR006249">
    <property type="entry name" value="Aconitase/IRP2"/>
</dbReference>
<dbReference type="SUPFAM" id="SSF53732">
    <property type="entry name" value="Aconitase iron-sulfur domain"/>
    <property type="match status" value="1"/>
</dbReference>
<keyword evidence="8" id="KW-0479">Metal-binding</keyword>
<evidence type="ECO:0000256" key="10">
    <source>
        <dbReference type="ARBA" id="ARBA00023004"/>
    </source>
</evidence>
<evidence type="ECO:0000256" key="1">
    <source>
        <dbReference type="ARBA" id="ARBA00001966"/>
    </source>
</evidence>
<evidence type="ECO:0000256" key="16">
    <source>
        <dbReference type="ARBA" id="ARBA00033207"/>
    </source>
</evidence>
<dbReference type="Gene3D" id="6.10.190.10">
    <property type="match status" value="1"/>
</dbReference>
<dbReference type="Pfam" id="PF00694">
    <property type="entry name" value="Aconitase_C"/>
    <property type="match status" value="1"/>
</dbReference>
<organism evidence="21 22">
    <name type="scientific">Sphaeramia orbicularis</name>
    <name type="common">orbiculate cardinalfish</name>
    <dbReference type="NCBI Taxonomy" id="375764"/>
    <lineage>
        <taxon>Eukaryota</taxon>
        <taxon>Metazoa</taxon>
        <taxon>Chordata</taxon>
        <taxon>Craniata</taxon>
        <taxon>Vertebrata</taxon>
        <taxon>Euteleostomi</taxon>
        <taxon>Actinopterygii</taxon>
        <taxon>Neopterygii</taxon>
        <taxon>Teleostei</taxon>
        <taxon>Neoteleostei</taxon>
        <taxon>Acanthomorphata</taxon>
        <taxon>Gobiaria</taxon>
        <taxon>Kurtiformes</taxon>
        <taxon>Apogonoidei</taxon>
        <taxon>Apogonidae</taxon>
        <taxon>Apogoninae</taxon>
        <taxon>Sphaeramia</taxon>
    </lineage>
</organism>
<keyword evidence="9" id="KW-0694">RNA-binding</keyword>
<evidence type="ECO:0000256" key="17">
    <source>
        <dbReference type="ARBA" id="ARBA00045491"/>
    </source>
</evidence>
<dbReference type="Proteomes" id="UP000472271">
    <property type="component" value="Chromosome 18"/>
</dbReference>
<dbReference type="GO" id="GO:0005829">
    <property type="term" value="C:cytosol"/>
    <property type="evidence" value="ECO:0007669"/>
    <property type="project" value="UniProtKB-SubCell"/>
</dbReference>
<reference evidence="21" key="2">
    <citation type="submission" date="2025-08" db="UniProtKB">
        <authorList>
            <consortium name="Ensembl"/>
        </authorList>
    </citation>
    <scope>IDENTIFICATION</scope>
</reference>
<proteinExistence type="inferred from homology"/>
<dbReference type="Ensembl" id="ENSSORT00005035759.1">
    <property type="protein sequence ID" value="ENSSORP00005034835.1"/>
    <property type="gene ID" value="ENSSORG00005015709.1"/>
</dbReference>
<dbReference type="InterPro" id="IPR044137">
    <property type="entry name" value="AcnA_IRP_Swivel"/>
</dbReference>
<dbReference type="GO" id="GO:0030350">
    <property type="term" value="F:iron-responsive element binding"/>
    <property type="evidence" value="ECO:0007669"/>
    <property type="project" value="UniProtKB-ARBA"/>
</dbReference>
<evidence type="ECO:0000256" key="13">
    <source>
        <dbReference type="ARBA" id="ARBA00023501"/>
    </source>
</evidence>
<dbReference type="Gene3D" id="3.30.499.10">
    <property type="entry name" value="Aconitase, domain 3"/>
    <property type="match status" value="2"/>
</dbReference>
<dbReference type="FunFam" id="3.30.499.10:FF:000002">
    <property type="entry name" value="Aconitate hydratase"/>
    <property type="match status" value="1"/>
</dbReference>
<evidence type="ECO:0000256" key="12">
    <source>
        <dbReference type="ARBA" id="ARBA00023239"/>
    </source>
</evidence>
<evidence type="ECO:0000256" key="3">
    <source>
        <dbReference type="ARBA" id="ARBA00007185"/>
    </source>
</evidence>
<dbReference type="InterPro" id="IPR015928">
    <property type="entry name" value="Aconitase/3IPM_dehydase_swvl"/>
</dbReference>
<evidence type="ECO:0000256" key="5">
    <source>
        <dbReference type="ARBA" id="ARBA00020255"/>
    </source>
</evidence>
<evidence type="ECO:0000256" key="6">
    <source>
        <dbReference type="ARBA" id="ARBA00022485"/>
    </source>
</evidence>
<dbReference type="CDD" id="cd01580">
    <property type="entry name" value="AcnA_IRP_Swivel"/>
    <property type="match status" value="1"/>
</dbReference>
<evidence type="ECO:0000256" key="15">
    <source>
        <dbReference type="ARBA" id="ARBA00029682"/>
    </source>
</evidence>
<comment type="subcellular location">
    <subcellularLocation>
        <location evidence="2">Cytoplasm</location>
        <location evidence="2">Cytosol</location>
    </subcellularLocation>
</comment>
<comment type="cofactor">
    <cofactor evidence="1">
        <name>[4Fe-4S] cluster</name>
        <dbReference type="ChEBI" id="CHEBI:49883"/>
    </cofactor>
</comment>
<evidence type="ECO:0000256" key="8">
    <source>
        <dbReference type="ARBA" id="ARBA00022723"/>
    </source>
</evidence>
<comment type="function">
    <text evidence="17">Bifunctional iron sensor that switches between 2 activities depending on iron availability. Iron deprivation, promotes its mRNA binding activity through which it regulates the expression of genes involved in iron uptake, sequestration and utilization. Binds to iron-responsive elements (IRES) in the untranslated region of target mRNAs preventing for instance the translation of ferritin and aminolevulinic acid synthase and stabilizing the transferrin receptor mRNA.</text>
</comment>
<dbReference type="PANTHER" id="PTHR11670">
    <property type="entry name" value="ACONITASE/IRON-RESPONSIVE ELEMENT FAMILY MEMBER"/>
    <property type="match status" value="1"/>
</dbReference>
<keyword evidence="22" id="KW-1185">Reference proteome</keyword>
<evidence type="ECO:0000256" key="18">
    <source>
        <dbReference type="RuleBase" id="RU361275"/>
    </source>
</evidence>
<reference evidence="21" key="1">
    <citation type="submission" date="2019-06" db="EMBL/GenBank/DDBJ databases">
        <authorList>
            <consortium name="Wellcome Sanger Institute Data Sharing"/>
        </authorList>
    </citation>
    <scope>NUCLEOTIDE SEQUENCE [LARGE SCALE GENOMIC DNA]</scope>
</reference>
<dbReference type="FunFam" id="3.30.499.10:FF:000005">
    <property type="entry name" value="cytoplasmic aconitate hydratase"/>
    <property type="match status" value="1"/>
</dbReference>
<evidence type="ECO:0000259" key="19">
    <source>
        <dbReference type="Pfam" id="PF00330"/>
    </source>
</evidence>
<keyword evidence="11 18" id="KW-0411">Iron-sulfur</keyword>
<accession>A0A673AYV3</accession>
<dbReference type="PRINTS" id="PR00415">
    <property type="entry name" value="ACONITASE"/>
</dbReference>
<evidence type="ECO:0000256" key="11">
    <source>
        <dbReference type="ARBA" id="ARBA00023014"/>
    </source>
</evidence>
<evidence type="ECO:0000313" key="22">
    <source>
        <dbReference type="Proteomes" id="UP000472271"/>
    </source>
</evidence>
<dbReference type="InterPro" id="IPR001030">
    <property type="entry name" value="Acoase/IPM_deHydtase_lsu_aba"/>
</dbReference>
<dbReference type="SUPFAM" id="SSF52016">
    <property type="entry name" value="LeuD/IlvD-like"/>
    <property type="match status" value="1"/>
</dbReference>
<feature type="domain" description="Aconitase A/isopropylmalate dehydratase small subunit swivel" evidence="20">
    <location>
        <begin position="685"/>
        <end position="810"/>
    </location>
</feature>
<keyword evidence="12" id="KW-0456">Lyase</keyword>
<dbReference type="NCBIfam" id="TIGR01341">
    <property type="entry name" value="aconitase_1"/>
    <property type="match status" value="1"/>
</dbReference>
<comment type="similarity">
    <text evidence="3 18">Belongs to the aconitase/IPM isomerase family.</text>
</comment>
<dbReference type="FunFam" id="3.20.19.10:FF:000005">
    <property type="entry name" value="Iron-responsive element-binding protein 2"/>
    <property type="match status" value="1"/>
</dbReference>
<protein>
    <recommendedName>
        <fullName evidence="5">Cytoplasmic aconitate hydratase</fullName>
        <ecNumber evidence="4">4.2.1.3</ecNumber>
    </recommendedName>
    <alternativeName>
        <fullName evidence="15">Citrate hydro-lyase</fullName>
    </alternativeName>
    <alternativeName>
        <fullName evidence="16">Iron-responsive element-binding protein 1</fullName>
    </alternativeName>
</protein>
<dbReference type="CDD" id="cd01586">
    <property type="entry name" value="AcnA_IRP"/>
    <property type="match status" value="1"/>
</dbReference>
<keyword evidence="6 18" id="KW-0004">4Fe-4S</keyword>
<dbReference type="InterPro" id="IPR036008">
    <property type="entry name" value="Aconitase_4Fe-4S_dom"/>
</dbReference>
<keyword evidence="10 18" id="KW-0408">Iron</keyword>
<dbReference type="GO" id="GO:0051539">
    <property type="term" value="F:4 iron, 4 sulfur cluster binding"/>
    <property type="evidence" value="ECO:0007669"/>
    <property type="project" value="UniProtKB-KW"/>
</dbReference>
<feature type="domain" description="Aconitase/3-isopropylmalate dehydratase large subunit alpha/beta/alpha" evidence="19">
    <location>
        <begin position="70"/>
        <end position="559"/>
    </location>
</feature>
<dbReference type="AlphaFoldDB" id="A0A673AYV3"/>